<dbReference type="AlphaFoldDB" id="A0A926NV63"/>
<gene>
    <name evidence="1" type="ORF">IDJ76_04590</name>
</gene>
<sequence>MKIILSLALPTLKKHMITRFLFFFLLIPSIVFGQDEKKIIKKLGSNPIQIMDSARITREDISHLDPKTIASIKVLYDNEAIKAYGNDAADGVIIFTSKNFARERYTKFFRTASVQYDSLYNLTKSDSTFLYIINDKIKTENWEGDLLLISNDLFISMQILTDEELKNRYNITDKQYGIYIKSKRPEDLSKSSKKRF</sequence>
<organism evidence="1 2">
    <name type="scientific">Mucilaginibacter glaciei</name>
    <dbReference type="NCBI Taxonomy" id="2772109"/>
    <lineage>
        <taxon>Bacteria</taxon>
        <taxon>Pseudomonadati</taxon>
        <taxon>Bacteroidota</taxon>
        <taxon>Sphingobacteriia</taxon>
        <taxon>Sphingobacteriales</taxon>
        <taxon>Sphingobacteriaceae</taxon>
        <taxon>Mucilaginibacter</taxon>
    </lineage>
</organism>
<dbReference type="Proteomes" id="UP000619078">
    <property type="component" value="Unassembled WGS sequence"/>
</dbReference>
<accession>A0A926NV63</accession>
<keyword evidence="2" id="KW-1185">Reference proteome</keyword>
<evidence type="ECO:0000313" key="1">
    <source>
        <dbReference type="EMBL" id="MBD1392368.1"/>
    </source>
</evidence>
<reference evidence="1" key="1">
    <citation type="submission" date="2020-09" db="EMBL/GenBank/DDBJ databases">
        <title>Novel species of Mucilaginibacter isolated from a glacier on the Tibetan Plateau.</title>
        <authorList>
            <person name="Liu Q."/>
            <person name="Xin Y.-H."/>
        </authorList>
    </citation>
    <scope>NUCLEOTIDE SEQUENCE</scope>
    <source>
        <strain evidence="1">ZB1P21</strain>
    </source>
</reference>
<proteinExistence type="predicted"/>
<name>A0A926NV63_9SPHI</name>
<dbReference type="Gene3D" id="2.170.130.10">
    <property type="entry name" value="TonB-dependent receptor, plug domain"/>
    <property type="match status" value="1"/>
</dbReference>
<evidence type="ECO:0000313" key="2">
    <source>
        <dbReference type="Proteomes" id="UP000619078"/>
    </source>
</evidence>
<evidence type="ECO:0008006" key="3">
    <source>
        <dbReference type="Google" id="ProtNLM"/>
    </source>
</evidence>
<dbReference type="RefSeq" id="WP_191161243.1">
    <property type="nucleotide sequence ID" value="NZ_JACWMX010000002.1"/>
</dbReference>
<dbReference type="SUPFAM" id="SSF56935">
    <property type="entry name" value="Porins"/>
    <property type="match status" value="1"/>
</dbReference>
<dbReference type="EMBL" id="JACWMX010000002">
    <property type="protein sequence ID" value="MBD1392368.1"/>
    <property type="molecule type" value="Genomic_DNA"/>
</dbReference>
<dbReference type="InterPro" id="IPR037066">
    <property type="entry name" value="Plug_dom_sf"/>
</dbReference>
<comment type="caution">
    <text evidence="1">The sequence shown here is derived from an EMBL/GenBank/DDBJ whole genome shotgun (WGS) entry which is preliminary data.</text>
</comment>
<protein>
    <recommendedName>
        <fullName evidence="3">TonB-dependent receptor plug domain-containing protein</fullName>
    </recommendedName>
</protein>